<dbReference type="SUPFAM" id="SSF53335">
    <property type="entry name" value="S-adenosyl-L-methionine-dependent methyltransferases"/>
    <property type="match status" value="1"/>
</dbReference>
<reference evidence="10 11" key="1">
    <citation type="journal article" date="2010" name="BMC Genomics">
        <title>Genome analysis and comparative genomics of a Giardia intestinalis assemblage E isolate.</title>
        <authorList>
            <person name="Jerlstrom-Hultqvist J."/>
            <person name="Franzen O."/>
            <person name="Ankarklev J."/>
            <person name="Xu F."/>
            <person name="Nohynkova E."/>
            <person name="Andersson J.O."/>
            <person name="Svard S.G."/>
            <person name="Andersson B."/>
        </authorList>
    </citation>
    <scope>NUCLEOTIDE SEQUENCE [LARGE SCALE GENOMIC DNA]</scope>
    <source>
        <strain evidence="10 11">P15</strain>
    </source>
</reference>
<keyword evidence="4 9" id="KW-0949">S-adenosyl-L-methionine</keyword>
<dbReference type="AlphaFoldDB" id="E1F3L9"/>
<evidence type="ECO:0000256" key="3">
    <source>
        <dbReference type="ARBA" id="ARBA00022679"/>
    </source>
</evidence>
<evidence type="ECO:0000313" key="11">
    <source>
        <dbReference type="Proteomes" id="UP000008974"/>
    </source>
</evidence>
<sequence>MGDQPQDSLERSDVASGLSTHTEGAVFLTYNPNQVFFNPTQVFNRDLSLLVVDQYLQHIYGKPTAQKAIVVDCLSASGLRALRYSRELRATVPLHVIAIDISPAATAAIEMNHKANPSTLPDATFEISCMDANRKLQDLHYSRTPAAVIDIDPYGHPTPFLPAALDACSHDGLLCITATDGAITCRKQCKECFIRYDAAPATGKVWAHEGSIRIVMGAIAKEAARRRASITPLLSFFHKHYLRVFVLVNKRNKYKSLDMYRAIGTVYHCMVCSYFVTQKADDDKLTLSLAPDSKCPYCLSCMHVSGPMWLGDLHDKEFLDRLEKALPVYQDLHSYGDIVAHISFAKGECGLPPLLYSANTITSYLKSLSLSTAHLAAALEQLGYHVGPAHSQPGGLKTDAPFSAILGVLYPWHRICVLQGSSKPVQTLQLANIVPVSLSDSVLSRLLERYFSLDESSQDVLLSRYKEDINQFYTQYHQTDKISICAIDYFSSSQHVQQWFHRSWKTDDGLIKYRAANFKPNPEPNWGPKKAK</sequence>
<evidence type="ECO:0000256" key="4">
    <source>
        <dbReference type="ARBA" id="ARBA00022691"/>
    </source>
</evidence>
<dbReference type="InterPro" id="IPR042296">
    <property type="entry name" value="tRNA_met_Trm1_C"/>
</dbReference>
<dbReference type="GO" id="GO:0160104">
    <property type="term" value="F:tRNA (guanine(26)-N2)-dimethyltransferase activity"/>
    <property type="evidence" value="ECO:0007669"/>
    <property type="project" value="UniProtKB-UniRule"/>
</dbReference>
<evidence type="ECO:0000256" key="7">
    <source>
        <dbReference type="ARBA" id="ARBA00039099"/>
    </source>
</evidence>
<evidence type="ECO:0000256" key="8">
    <source>
        <dbReference type="ARBA" id="ARBA00051897"/>
    </source>
</evidence>
<evidence type="ECO:0000256" key="1">
    <source>
        <dbReference type="ARBA" id="ARBA00022555"/>
    </source>
</evidence>
<dbReference type="OMA" id="PWHRICV"/>
<dbReference type="Gene3D" id="3.30.56.70">
    <property type="entry name" value="N2,N2-dimethylguanosine tRNA methyltransferase, C-terminal domain"/>
    <property type="match status" value="1"/>
</dbReference>
<proteinExistence type="inferred from homology"/>
<dbReference type="InterPro" id="IPR029063">
    <property type="entry name" value="SAM-dependent_MTases_sf"/>
</dbReference>
<keyword evidence="6 9" id="KW-0694">RNA-binding</keyword>
<organism evidence="10 11">
    <name type="scientific">Giardia intestinalis (strain P15)</name>
    <name type="common">Giardia lamblia</name>
    <dbReference type="NCBI Taxonomy" id="658858"/>
    <lineage>
        <taxon>Eukaryota</taxon>
        <taxon>Metamonada</taxon>
        <taxon>Diplomonadida</taxon>
        <taxon>Hexamitidae</taxon>
        <taxon>Giardiinae</taxon>
        <taxon>Giardia</taxon>
    </lineage>
</organism>
<evidence type="ECO:0000256" key="6">
    <source>
        <dbReference type="ARBA" id="ARBA00022884"/>
    </source>
</evidence>
<accession>E1F3L9</accession>
<dbReference type="GO" id="GO:0002940">
    <property type="term" value="P:tRNA N2-guanine methylation"/>
    <property type="evidence" value="ECO:0007669"/>
    <property type="project" value="TreeGrafter"/>
</dbReference>
<comment type="catalytic activity">
    <reaction evidence="8 9">
        <text>guanosine(26) in tRNA + 2 S-adenosyl-L-methionine = N(2)-dimethylguanosine(26) in tRNA + 2 S-adenosyl-L-homocysteine + 2 H(+)</text>
        <dbReference type="Rhea" id="RHEA:43140"/>
        <dbReference type="Rhea" id="RHEA-COMP:10359"/>
        <dbReference type="Rhea" id="RHEA-COMP:10360"/>
        <dbReference type="ChEBI" id="CHEBI:15378"/>
        <dbReference type="ChEBI" id="CHEBI:57856"/>
        <dbReference type="ChEBI" id="CHEBI:59789"/>
        <dbReference type="ChEBI" id="CHEBI:74269"/>
        <dbReference type="ChEBI" id="CHEBI:74513"/>
        <dbReference type="EC" id="2.1.1.216"/>
    </reaction>
</comment>
<dbReference type="OrthoDB" id="6349953at2759"/>
<dbReference type="Pfam" id="PF02005">
    <property type="entry name" value="TRM"/>
    <property type="match status" value="1"/>
</dbReference>
<evidence type="ECO:0000313" key="10">
    <source>
        <dbReference type="EMBL" id="EFO62963.1"/>
    </source>
</evidence>
<dbReference type="EMBL" id="ACVC01000157">
    <property type="protein sequence ID" value="EFO62963.1"/>
    <property type="molecule type" value="Genomic_DNA"/>
</dbReference>
<evidence type="ECO:0000256" key="2">
    <source>
        <dbReference type="ARBA" id="ARBA00022603"/>
    </source>
</evidence>
<dbReference type="Gene3D" id="3.40.50.150">
    <property type="entry name" value="Vaccinia Virus protein VP39"/>
    <property type="match status" value="1"/>
</dbReference>
<protein>
    <recommendedName>
        <fullName evidence="7 9">tRNA (guanine(26)-N(2))-dimethyltransferase</fullName>
        <ecNumber evidence="7 9">2.1.1.216</ecNumber>
    </recommendedName>
</protein>
<dbReference type="PROSITE" id="PS51626">
    <property type="entry name" value="SAM_MT_TRM1"/>
    <property type="match status" value="1"/>
</dbReference>
<comment type="similarity">
    <text evidence="9">Belongs to the class I-like SAM-binding methyltransferase superfamily. Trm1 family.</text>
</comment>
<comment type="caution">
    <text evidence="10">The sequence shown here is derived from an EMBL/GenBank/DDBJ whole genome shotgun (WGS) entry which is preliminary data.</text>
</comment>
<dbReference type="STRING" id="658858.E1F3L9"/>
<keyword evidence="3 9" id="KW-0808">Transferase</keyword>
<dbReference type="PANTHER" id="PTHR10631">
    <property type="entry name" value="N 2 ,N 2 -DIMETHYLGUANOSINE TRNA METHYLTRANSFERASE"/>
    <property type="match status" value="1"/>
</dbReference>
<dbReference type="Proteomes" id="UP000008974">
    <property type="component" value="Unassembled WGS sequence"/>
</dbReference>
<keyword evidence="1 9" id="KW-0820">tRNA-binding</keyword>
<keyword evidence="5 9" id="KW-0819">tRNA processing</keyword>
<dbReference type="EC" id="2.1.1.216" evidence="7 9"/>
<dbReference type="GO" id="GO:0000049">
    <property type="term" value="F:tRNA binding"/>
    <property type="evidence" value="ECO:0007669"/>
    <property type="project" value="UniProtKB-UniRule"/>
</dbReference>
<dbReference type="PANTHER" id="PTHR10631:SF3">
    <property type="entry name" value="TRNA (GUANINE(26)-N(2))-DIMETHYLTRANSFERASE"/>
    <property type="match status" value="1"/>
</dbReference>
<evidence type="ECO:0000256" key="5">
    <source>
        <dbReference type="ARBA" id="ARBA00022694"/>
    </source>
</evidence>
<evidence type="ECO:0000256" key="9">
    <source>
        <dbReference type="PROSITE-ProRule" id="PRU00958"/>
    </source>
</evidence>
<gene>
    <name evidence="10" type="ORF">GLP15_3407</name>
</gene>
<dbReference type="InterPro" id="IPR002905">
    <property type="entry name" value="Trm1"/>
</dbReference>
<dbReference type="GO" id="GO:0005634">
    <property type="term" value="C:nucleus"/>
    <property type="evidence" value="ECO:0007669"/>
    <property type="project" value="TreeGrafter"/>
</dbReference>
<dbReference type="VEuPathDB" id="GiardiaDB:GLP15_3407"/>
<keyword evidence="2 9" id="KW-0489">Methyltransferase</keyword>
<name>E1F3L9_GIAIA</name>